<evidence type="ECO:0000256" key="6">
    <source>
        <dbReference type="ARBA" id="ARBA00023244"/>
    </source>
</evidence>
<feature type="modified residue" description="S-(dipyrrolylmethanemethyl)cysteine" evidence="8">
    <location>
        <position position="242"/>
    </location>
</feature>
<name>A0A140LEC8_9FIRM</name>
<dbReference type="PANTHER" id="PTHR11557:SF0">
    <property type="entry name" value="PORPHOBILINOGEN DEAMINASE"/>
    <property type="match status" value="1"/>
</dbReference>
<dbReference type="InterPro" id="IPR022419">
    <property type="entry name" value="Porphobilin_deaminase_cofac_BS"/>
</dbReference>
<dbReference type="OrthoDB" id="9810298at2"/>
<dbReference type="GO" id="GO:0005737">
    <property type="term" value="C:cytoplasm"/>
    <property type="evidence" value="ECO:0007669"/>
    <property type="project" value="UniProtKB-UniRule"/>
</dbReference>
<dbReference type="FunFam" id="3.40.190.10:FF:000005">
    <property type="entry name" value="Porphobilinogen deaminase"/>
    <property type="match status" value="1"/>
</dbReference>
<dbReference type="Gene3D" id="3.40.190.10">
    <property type="entry name" value="Periplasmic binding protein-like II"/>
    <property type="match status" value="2"/>
</dbReference>
<protein>
    <recommendedName>
        <fullName evidence="8">Porphobilinogen deaminase</fullName>
        <shortName evidence="8">PBG</shortName>
        <ecNumber evidence="8">2.5.1.61</ecNumber>
    </recommendedName>
    <alternativeName>
        <fullName evidence="8">Hydroxymethylbilane synthase</fullName>
        <shortName evidence="8">HMBS</shortName>
    </alternativeName>
    <alternativeName>
        <fullName evidence="8">Pre-uroporphyrinogen synthase</fullName>
    </alternativeName>
</protein>
<comment type="similarity">
    <text evidence="3 8">Belongs to the HMBS family.</text>
</comment>
<dbReference type="InterPro" id="IPR000860">
    <property type="entry name" value="HemC"/>
</dbReference>
<dbReference type="Pfam" id="PF03900">
    <property type="entry name" value="Porphobil_deamC"/>
    <property type="match status" value="1"/>
</dbReference>
<dbReference type="PROSITE" id="PS00533">
    <property type="entry name" value="PORPHOBILINOGEN_DEAM"/>
    <property type="match status" value="1"/>
</dbReference>
<keyword evidence="12" id="KW-1185">Reference proteome</keyword>
<dbReference type="GO" id="GO:0006782">
    <property type="term" value="P:protoporphyrinogen IX biosynthetic process"/>
    <property type="evidence" value="ECO:0007669"/>
    <property type="project" value="UniProtKB-UniRule"/>
</dbReference>
<dbReference type="CDD" id="cd13646">
    <property type="entry name" value="PBP2_EcHMBS_like"/>
    <property type="match status" value="1"/>
</dbReference>
<comment type="subunit">
    <text evidence="4 8">Monomer.</text>
</comment>
<dbReference type="SUPFAM" id="SSF54782">
    <property type="entry name" value="Porphobilinogen deaminase (hydroxymethylbilane synthase), C-terminal domain"/>
    <property type="match status" value="1"/>
</dbReference>
<dbReference type="Pfam" id="PF01379">
    <property type="entry name" value="Porphobil_deam"/>
    <property type="match status" value="1"/>
</dbReference>
<feature type="domain" description="Porphobilinogen deaminase N-terminal" evidence="9">
    <location>
        <begin position="6"/>
        <end position="212"/>
    </location>
</feature>
<comment type="caution">
    <text evidence="11">The sequence shown here is derived from an EMBL/GenBank/DDBJ whole genome shotgun (WGS) entry which is preliminary data.</text>
</comment>
<comment type="pathway">
    <text evidence="2">Porphyrin-containing compound metabolism; protoporphyrin-IX biosynthesis; coproporphyrinogen-III from 5-aminolevulinate: step 2/4.</text>
</comment>
<proteinExistence type="inferred from homology"/>
<evidence type="ECO:0000256" key="1">
    <source>
        <dbReference type="ARBA" id="ARBA00002869"/>
    </source>
</evidence>
<gene>
    <name evidence="8 11" type="primary">hemC</name>
    <name evidence="11" type="ORF">AN619_00620</name>
</gene>
<dbReference type="STRING" id="520762.AN619_00620"/>
<comment type="cofactor">
    <cofactor evidence="8">
        <name>dipyrromethane</name>
        <dbReference type="ChEBI" id="CHEBI:60342"/>
    </cofactor>
    <text evidence="8">Binds 1 dipyrromethane group covalently.</text>
</comment>
<sequence>MKKDKIIVGSRASALALMQTHWVIEGLKEKFPHLQFEVVEIKTIGDRILDKTLNKIGGKGLFVKEIETALLQHEIDMAVHSMKDVPTEMTEQLMIGAITDREDIRDVFISNNGEGLAALPEGAKIGTSSLRRAAQLLAFRPDLVIEPIRGNIATRIEKMKQLHLDGIILAAAGMLRMGWEERITEYISTDLCIPAVGQGALGIQIRREDEDLAAIVKEINNPTVEICIKAERSFMRELKGGCHVPMGAYARMEGDKLMMETVVSSPDGRNQIRLKKTWEPREGEQLGIHMARESLDRGAREILRKIEAGE</sequence>
<dbReference type="PIRSF" id="PIRSF001438">
    <property type="entry name" value="4pyrrol_synth_OHMeBilane_synth"/>
    <property type="match status" value="1"/>
</dbReference>
<dbReference type="FunFam" id="3.40.190.10:FF:000004">
    <property type="entry name" value="Porphobilinogen deaminase"/>
    <property type="match status" value="1"/>
</dbReference>
<keyword evidence="5 8" id="KW-0808">Transferase</keyword>
<feature type="domain" description="Porphobilinogen deaminase C-terminal" evidence="10">
    <location>
        <begin position="226"/>
        <end position="293"/>
    </location>
</feature>
<dbReference type="InterPro" id="IPR022417">
    <property type="entry name" value="Porphobilin_deaminase_N"/>
</dbReference>
<evidence type="ECO:0000259" key="10">
    <source>
        <dbReference type="Pfam" id="PF03900"/>
    </source>
</evidence>
<dbReference type="PATRIC" id="fig|520762.4.peg.73"/>
<comment type="miscellaneous">
    <text evidence="8">The porphobilinogen subunits are added to the dipyrromethane group.</text>
</comment>
<dbReference type="Gene3D" id="3.30.160.40">
    <property type="entry name" value="Porphobilinogen deaminase, C-terminal domain"/>
    <property type="match status" value="1"/>
</dbReference>
<dbReference type="EMBL" id="LOEE01000003">
    <property type="protein sequence ID" value="KXG78903.1"/>
    <property type="molecule type" value="Genomic_DNA"/>
</dbReference>
<reference evidence="11 12" key="1">
    <citation type="submission" date="2015-12" db="EMBL/GenBank/DDBJ databases">
        <title>Draft genome sequence of the thermoanaerobe Thermotalea metallivorans, an isolate from the runoff channel of the Great Artesian Basin, Australia.</title>
        <authorList>
            <person name="Patel B.K."/>
        </authorList>
    </citation>
    <scope>NUCLEOTIDE SEQUENCE [LARGE SCALE GENOMIC DNA]</scope>
    <source>
        <strain evidence="11 12">B2-1</strain>
    </source>
</reference>
<dbReference type="RefSeq" id="WP_068553925.1">
    <property type="nucleotide sequence ID" value="NZ_LOEE01000003.1"/>
</dbReference>
<evidence type="ECO:0000256" key="5">
    <source>
        <dbReference type="ARBA" id="ARBA00022679"/>
    </source>
</evidence>
<evidence type="ECO:0000313" key="11">
    <source>
        <dbReference type="EMBL" id="KXG78903.1"/>
    </source>
</evidence>
<dbReference type="GO" id="GO:0004418">
    <property type="term" value="F:hydroxymethylbilane synthase activity"/>
    <property type="evidence" value="ECO:0007669"/>
    <property type="project" value="UniProtKB-UniRule"/>
</dbReference>
<dbReference type="NCBIfam" id="TIGR00212">
    <property type="entry name" value="hemC"/>
    <property type="match status" value="1"/>
</dbReference>
<evidence type="ECO:0000256" key="7">
    <source>
        <dbReference type="ARBA" id="ARBA00048169"/>
    </source>
</evidence>
<dbReference type="InterPro" id="IPR022418">
    <property type="entry name" value="Porphobilinogen_deaminase_C"/>
</dbReference>
<dbReference type="Proteomes" id="UP000070456">
    <property type="component" value="Unassembled WGS sequence"/>
</dbReference>
<dbReference type="PANTHER" id="PTHR11557">
    <property type="entry name" value="PORPHOBILINOGEN DEAMINASE"/>
    <property type="match status" value="1"/>
</dbReference>
<dbReference type="HAMAP" id="MF_00260">
    <property type="entry name" value="Porphobil_deam"/>
    <property type="match status" value="1"/>
</dbReference>
<evidence type="ECO:0000256" key="3">
    <source>
        <dbReference type="ARBA" id="ARBA00005638"/>
    </source>
</evidence>
<dbReference type="InterPro" id="IPR036803">
    <property type="entry name" value="Porphobilinogen_deaminase_C_sf"/>
</dbReference>
<dbReference type="EC" id="2.5.1.61" evidence="8"/>
<keyword evidence="6 8" id="KW-0627">Porphyrin biosynthesis</keyword>
<organism evidence="11 12">
    <name type="scientific">Thermotalea metallivorans</name>
    <dbReference type="NCBI Taxonomy" id="520762"/>
    <lineage>
        <taxon>Bacteria</taxon>
        <taxon>Bacillati</taxon>
        <taxon>Bacillota</taxon>
        <taxon>Clostridia</taxon>
        <taxon>Peptostreptococcales</taxon>
        <taxon>Thermotaleaceae</taxon>
        <taxon>Thermotalea</taxon>
    </lineage>
</organism>
<comment type="function">
    <text evidence="1 8">Tetrapolymerization of the monopyrrole PBG into the hydroxymethylbilane pre-uroporphyrinogen in several discrete steps.</text>
</comment>
<dbReference type="AlphaFoldDB" id="A0A140LEC8"/>
<evidence type="ECO:0000256" key="4">
    <source>
        <dbReference type="ARBA" id="ARBA00011245"/>
    </source>
</evidence>
<dbReference type="PRINTS" id="PR00151">
    <property type="entry name" value="PORPHBDMNASE"/>
</dbReference>
<evidence type="ECO:0000256" key="2">
    <source>
        <dbReference type="ARBA" id="ARBA00004735"/>
    </source>
</evidence>
<dbReference type="SUPFAM" id="SSF53850">
    <property type="entry name" value="Periplasmic binding protein-like II"/>
    <property type="match status" value="1"/>
</dbReference>
<evidence type="ECO:0000259" key="9">
    <source>
        <dbReference type="Pfam" id="PF01379"/>
    </source>
</evidence>
<evidence type="ECO:0000313" key="12">
    <source>
        <dbReference type="Proteomes" id="UP000070456"/>
    </source>
</evidence>
<accession>A0A140LEC8</accession>
<comment type="catalytic activity">
    <reaction evidence="7 8">
        <text>4 porphobilinogen + H2O = hydroxymethylbilane + 4 NH4(+)</text>
        <dbReference type="Rhea" id="RHEA:13185"/>
        <dbReference type="ChEBI" id="CHEBI:15377"/>
        <dbReference type="ChEBI" id="CHEBI:28938"/>
        <dbReference type="ChEBI" id="CHEBI:57845"/>
        <dbReference type="ChEBI" id="CHEBI:58126"/>
        <dbReference type="EC" id="2.5.1.61"/>
    </reaction>
</comment>
<evidence type="ECO:0000256" key="8">
    <source>
        <dbReference type="HAMAP-Rule" id="MF_00260"/>
    </source>
</evidence>